<feature type="chain" id="PRO_5022039795" description="Neutral/alkaline non-lysosomal ceramidase" evidence="1">
    <location>
        <begin position="17"/>
        <end position="473"/>
    </location>
</feature>
<dbReference type="Proteomes" id="UP000318741">
    <property type="component" value="Chromosome"/>
</dbReference>
<keyword evidence="3" id="KW-1185">Reference proteome</keyword>
<protein>
    <recommendedName>
        <fullName evidence="4">Neutral/alkaline non-lysosomal ceramidase</fullName>
    </recommendedName>
</protein>
<evidence type="ECO:0000256" key="1">
    <source>
        <dbReference type="SAM" id="SignalP"/>
    </source>
</evidence>
<evidence type="ECO:0000313" key="3">
    <source>
        <dbReference type="Proteomes" id="UP000318741"/>
    </source>
</evidence>
<proteinExistence type="predicted"/>
<sequence length="473" mass="50722" precursor="true">MRIVALAIVATWTATAAPIAVVRAEEPAFRLATFDVDATPPVGAQMAYDPVRRVDELTLRCRGVVLLGADAPIVLCAVDWIGIANGAYDAFREQLAAAAGTTPDRVAVHTLHQHDAPGADFTAERVLAELGVTNYQRFDSRFPREALRRAAAAVRDALPRARPITAYGWGEAAVEQVASNRRILGSDGTVRAVRYTATRSAELRALPEGVIDPDVSLLSFWNGEEPVAVLTYYACHPQSYYRTGVPSPDFPGIARFVRGQAVPAALHVHFNGAGGNVGAGKYNDGDPQNRMTLALRLADGMRRAWEHVEKVPLEAGDVGWRSVPVRLPPAEHLNRDGLAESVRTEPAGGYISKADQLAWLARVQSGHAIDVSCLTVGDVRVLHLPGELFVEYQLAAQALRSDLHVAMAAYGDYGPGYIGTAVAYDEGGYETSARASNVGPESEKILMDAIRDLLETPAAEDAAAREDASAAEE</sequence>
<accession>A0A517PE18</accession>
<dbReference type="KEGG" id="acaf:CA12_37440"/>
<dbReference type="AlphaFoldDB" id="A0A517PE18"/>
<organism evidence="2 3">
    <name type="scientific">Alienimonas californiensis</name>
    <dbReference type="NCBI Taxonomy" id="2527989"/>
    <lineage>
        <taxon>Bacteria</taxon>
        <taxon>Pseudomonadati</taxon>
        <taxon>Planctomycetota</taxon>
        <taxon>Planctomycetia</taxon>
        <taxon>Planctomycetales</taxon>
        <taxon>Planctomycetaceae</taxon>
        <taxon>Alienimonas</taxon>
    </lineage>
</organism>
<gene>
    <name evidence="2" type="ORF">CA12_37440</name>
</gene>
<feature type="signal peptide" evidence="1">
    <location>
        <begin position="1"/>
        <end position="16"/>
    </location>
</feature>
<evidence type="ECO:0008006" key="4">
    <source>
        <dbReference type="Google" id="ProtNLM"/>
    </source>
</evidence>
<keyword evidence="1" id="KW-0732">Signal</keyword>
<name>A0A517PE18_9PLAN</name>
<evidence type="ECO:0000313" key="2">
    <source>
        <dbReference type="EMBL" id="QDT17616.1"/>
    </source>
</evidence>
<dbReference type="EMBL" id="CP036265">
    <property type="protein sequence ID" value="QDT17616.1"/>
    <property type="molecule type" value="Genomic_DNA"/>
</dbReference>
<reference evidence="2 3" key="1">
    <citation type="submission" date="2019-02" db="EMBL/GenBank/DDBJ databases">
        <title>Deep-cultivation of Planctomycetes and their phenomic and genomic characterization uncovers novel biology.</title>
        <authorList>
            <person name="Wiegand S."/>
            <person name="Jogler M."/>
            <person name="Boedeker C."/>
            <person name="Pinto D."/>
            <person name="Vollmers J."/>
            <person name="Rivas-Marin E."/>
            <person name="Kohn T."/>
            <person name="Peeters S.H."/>
            <person name="Heuer A."/>
            <person name="Rast P."/>
            <person name="Oberbeckmann S."/>
            <person name="Bunk B."/>
            <person name="Jeske O."/>
            <person name="Meyerdierks A."/>
            <person name="Storesund J.E."/>
            <person name="Kallscheuer N."/>
            <person name="Luecker S."/>
            <person name="Lage O.M."/>
            <person name="Pohl T."/>
            <person name="Merkel B.J."/>
            <person name="Hornburger P."/>
            <person name="Mueller R.-W."/>
            <person name="Bruemmer F."/>
            <person name="Labrenz M."/>
            <person name="Spormann A.M."/>
            <person name="Op den Camp H."/>
            <person name="Overmann J."/>
            <person name="Amann R."/>
            <person name="Jetten M.S.M."/>
            <person name="Mascher T."/>
            <person name="Medema M.H."/>
            <person name="Devos D.P."/>
            <person name="Kaster A.-K."/>
            <person name="Ovreas L."/>
            <person name="Rohde M."/>
            <person name="Galperin M.Y."/>
            <person name="Jogler C."/>
        </authorList>
    </citation>
    <scope>NUCLEOTIDE SEQUENCE [LARGE SCALE GENOMIC DNA]</scope>
    <source>
        <strain evidence="2 3">CA12</strain>
    </source>
</reference>